<name>K0JSY0_SACES</name>
<dbReference type="AlphaFoldDB" id="K0JSY0"/>
<dbReference type="STRING" id="1179773.BN6_12760"/>
<dbReference type="eggNOG" id="ENOG5030MZU">
    <property type="taxonomic scope" value="Bacteria"/>
</dbReference>
<evidence type="ECO:0000313" key="2">
    <source>
        <dbReference type="Proteomes" id="UP000006281"/>
    </source>
</evidence>
<accession>K0JSY0</accession>
<dbReference type="PATRIC" id="fig|1179773.3.peg.1282"/>
<keyword evidence="2" id="KW-1185">Reference proteome</keyword>
<dbReference type="HOGENOM" id="CLU_1833774_0_0_11"/>
<evidence type="ECO:0000313" key="1">
    <source>
        <dbReference type="EMBL" id="CCH28602.1"/>
    </source>
</evidence>
<protein>
    <submittedName>
        <fullName evidence="1">Uncharacterized protein</fullName>
    </submittedName>
</protein>
<dbReference type="Proteomes" id="UP000006281">
    <property type="component" value="Chromosome"/>
</dbReference>
<dbReference type="EMBL" id="HE804045">
    <property type="protein sequence ID" value="CCH28602.1"/>
    <property type="molecule type" value="Genomic_DNA"/>
</dbReference>
<reference evidence="1 2" key="1">
    <citation type="journal article" date="2012" name="BMC Genomics">
        <title>Complete genome sequence of Saccharothrix espanaensis DSM 44229T and comparison to the other completely sequenced Pseudonocardiaceae.</title>
        <authorList>
            <person name="Strobel T."/>
            <person name="Al-Dilaimi A."/>
            <person name="Blom J."/>
            <person name="Gessner A."/>
            <person name="Kalinowski J."/>
            <person name="Luzhetska M."/>
            <person name="Puhler A."/>
            <person name="Szczepanowski R."/>
            <person name="Bechthold A."/>
            <person name="Ruckert C."/>
        </authorList>
    </citation>
    <scope>NUCLEOTIDE SEQUENCE [LARGE SCALE GENOMIC DNA]</scope>
    <source>
        <strain evidence="2">ATCC 51144 / DSM 44229 / JCM 9112 / NBRC 15066 / NRRL 15764</strain>
    </source>
</reference>
<sequence>MRGARAMLDAGGGGGKLGFVADTVAKGPGADYVSTQTKFYVEPDEAQRLIDGLKLALEKLIGIRDVSDEIMASGSPGKDVYSGFATMAIRQTAGTDPGGYGWANSKAQEALENTIENIQKALDEYKATDSAAADALKPKD</sequence>
<gene>
    <name evidence="1" type="ordered locus">BN6_12760</name>
</gene>
<dbReference type="KEGG" id="sesp:BN6_12760"/>
<proteinExistence type="predicted"/>
<organism evidence="1 2">
    <name type="scientific">Saccharothrix espanaensis (strain ATCC 51144 / DSM 44229 / JCM 9112 / NBRC 15066 / NRRL 15764)</name>
    <dbReference type="NCBI Taxonomy" id="1179773"/>
    <lineage>
        <taxon>Bacteria</taxon>
        <taxon>Bacillati</taxon>
        <taxon>Actinomycetota</taxon>
        <taxon>Actinomycetes</taxon>
        <taxon>Pseudonocardiales</taxon>
        <taxon>Pseudonocardiaceae</taxon>
        <taxon>Saccharothrix</taxon>
    </lineage>
</organism>